<feature type="binding site" evidence="16">
    <location>
        <position position="93"/>
    </location>
    <ligand>
        <name>substrate</name>
    </ligand>
</feature>
<comment type="function">
    <text evidence="16">Catalyzes the phosphorylation of pantothenate (Pan), the first step in CoA biosynthesis.</text>
</comment>
<evidence type="ECO:0000256" key="14">
    <source>
        <dbReference type="ARBA" id="ARBA00038036"/>
    </source>
</evidence>
<comment type="pathway">
    <text evidence="4 16">Cofactor biosynthesis; coenzyme A biosynthesis; CoA from (R)-pantothenate: step 1/5.</text>
</comment>
<dbReference type="GO" id="GO:0005737">
    <property type="term" value="C:cytoplasm"/>
    <property type="evidence" value="ECO:0007669"/>
    <property type="project" value="UniProtKB-SubCell"/>
</dbReference>
<comment type="similarity">
    <text evidence="14 16">Belongs to the type III pantothenate kinase family.</text>
</comment>
<feature type="binding site" evidence="16">
    <location>
        <begin position="100"/>
        <end position="103"/>
    </location>
    <ligand>
        <name>substrate</name>
    </ligand>
</feature>
<dbReference type="GO" id="GO:0004594">
    <property type="term" value="F:pantothenate kinase activity"/>
    <property type="evidence" value="ECO:0007669"/>
    <property type="project" value="UniProtKB-UniRule"/>
</dbReference>
<reference evidence="17 18" key="1">
    <citation type="submission" date="2016-10" db="EMBL/GenBank/DDBJ databases">
        <authorList>
            <person name="de Groot N.N."/>
        </authorList>
    </citation>
    <scope>NUCLEOTIDE SEQUENCE [LARGE SCALE GENOMIC DNA]</scope>
    <source>
        <strain evidence="17 18">DSM 19706</strain>
    </source>
</reference>
<organism evidence="17 18">
    <name type="scientific">Thalassotalea agarivorans</name>
    <name type="common">Thalassomonas agarivorans</name>
    <dbReference type="NCBI Taxonomy" id="349064"/>
    <lineage>
        <taxon>Bacteria</taxon>
        <taxon>Pseudomonadati</taxon>
        <taxon>Pseudomonadota</taxon>
        <taxon>Gammaproteobacteria</taxon>
        <taxon>Alteromonadales</taxon>
        <taxon>Colwelliaceae</taxon>
        <taxon>Thalassotalea</taxon>
    </lineage>
</organism>
<evidence type="ECO:0000256" key="7">
    <source>
        <dbReference type="ARBA" id="ARBA00022490"/>
    </source>
</evidence>
<comment type="catalytic activity">
    <reaction evidence="1 16">
        <text>(R)-pantothenate + ATP = (R)-4'-phosphopantothenate + ADP + H(+)</text>
        <dbReference type="Rhea" id="RHEA:16373"/>
        <dbReference type="ChEBI" id="CHEBI:10986"/>
        <dbReference type="ChEBI" id="CHEBI:15378"/>
        <dbReference type="ChEBI" id="CHEBI:29032"/>
        <dbReference type="ChEBI" id="CHEBI:30616"/>
        <dbReference type="ChEBI" id="CHEBI:456216"/>
        <dbReference type="EC" id="2.7.1.33"/>
    </reaction>
</comment>
<keyword evidence="9 16" id="KW-0547">Nucleotide-binding</keyword>
<evidence type="ECO:0000256" key="1">
    <source>
        <dbReference type="ARBA" id="ARBA00001206"/>
    </source>
</evidence>
<evidence type="ECO:0000256" key="11">
    <source>
        <dbReference type="ARBA" id="ARBA00022840"/>
    </source>
</evidence>
<keyword evidence="12 16" id="KW-0630">Potassium</keyword>
<feature type="binding site" evidence="16">
    <location>
        <position position="126"/>
    </location>
    <ligand>
        <name>ATP</name>
        <dbReference type="ChEBI" id="CHEBI:30616"/>
    </ligand>
</feature>
<dbReference type="PANTHER" id="PTHR34265:SF1">
    <property type="entry name" value="TYPE III PANTOTHENATE KINASE"/>
    <property type="match status" value="1"/>
</dbReference>
<dbReference type="GO" id="GO:0046872">
    <property type="term" value="F:metal ion binding"/>
    <property type="evidence" value="ECO:0007669"/>
    <property type="project" value="UniProtKB-KW"/>
</dbReference>
<keyword evidence="16" id="KW-0479">Metal-binding</keyword>
<evidence type="ECO:0000313" key="17">
    <source>
        <dbReference type="EMBL" id="SET92041.1"/>
    </source>
</evidence>
<comment type="subunit">
    <text evidence="5 16">Homodimer.</text>
</comment>
<dbReference type="NCBIfam" id="TIGR00671">
    <property type="entry name" value="baf"/>
    <property type="match status" value="1"/>
</dbReference>
<dbReference type="GO" id="GO:0015937">
    <property type="term" value="P:coenzyme A biosynthetic process"/>
    <property type="evidence" value="ECO:0007669"/>
    <property type="project" value="UniProtKB-UniRule"/>
</dbReference>
<protein>
    <recommendedName>
        <fullName evidence="15 16">Type III pantothenate kinase</fullName>
        <ecNumber evidence="6 16">2.7.1.33</ecNumber>
    </recommendedName>
    <alternativeName>
        <fullName evidence="16">PanK-III</fullName>
    </alternativeName>
    <alternativeName>
        <fullName evidence="16">Pantothenic acid kinase</fullName>
    </alternativeName>
</protein>
<dbReference type="UniPathway" id="UPA00241">
    <property type="reaction ID" value="UER00352"/>
</dbReference>
<comment type="cofactor">
    <cofactor evidence="16">
        <name>NH4(+)</name>
        <dbReference type="ChEBI" id="CHEBI:28938"/>
    </cofactor>
    <cofactor evidence="16">
        <name>K(+)</name>
        <dbReference type="ChEBI" id="CHEBI:29103"/>
    </cofactor>
    <text evidence="16">A monovalent cation. Ammonium or potassium.</text>
</comment>
<evidence type="ECO:0000256" key="8">
    <source>
        <dbReference type="ARBA" id="ARBA00022679"/>
    </source>
</evidence>
<dbReference type="CDD" id="cd24015">
    <property type="entry name" value="ASKHA_NBD_PanK-III"/>
    <property type="match status" value="1"/>
</dbReference>
<name>A0A1I0I8D8_THASX</name>
<keyword evidence="10 16" id="KW-0418">Kinase</keyword>
<dbReference type="Proteomes" id="UP000199308">
    <property type="component" value="Unassembled WGS sequence"/>
</dbReference>
<dbReference type="HAMAP" id="MF_01274">
    <property type="entry name" value="Pantothen_kinase_3"/>
    <property type="match status" value="1"/>
</dbReference>
<dbReference type="GO" id="GO:0005524">
    <property type="term" value="F:ATP binding"/>
    <property type="evidence" value="ECO:0007669"/>
    <property type="project" value="UniProtKB-UniRule"/>
</dbReference>
<dbReference type="SUPFAM" id="SSF53067">
    <property type="entry name" value="Actin-like ATPase domain"/>
    <property type="match status" value="2"/>
</dbReference>
<dbReference type="RefSeq" id="WP_093332477.1">
    <property type="nucleotide sequence ID" value="NZ_AP027363.1"/>
</dbReference>
<evidence type="ECO:0000256" key="5">
    <source>
        <dbReference type="ARBA" id="ARBA00011738"/>
    </source>
</evidence>
<dbReference type="InterPro" id="IPR004619">
    <property type="entry name" value="Type_III_PanK"/>
</dbReference>
<evidence type="ECO:0000313" key="18">
    <source>
        <dbReference type="Proteomes" id="UP000199308"/>
    </source>
</evidence>
<keyword evidence="8 16" id="KW-0808">Transferase</keyword>
<evidence type="ECO:0000256" key="6">
    <source>
        <dbReference type="ARBA" id="ARBA00012102"/>
    </source>
</evidence>
<evidence type="ECO:0000256" key="10">
    <source>
        <dbReference type="ARBA" id="ARBA00022777"/>
    </source>
</evidence>
<gene>
    <name evidence="16" type="primary">coaX</name>
    <name evidence="17" type="ORF">SAMN05660429_03061</name>
</gene>
<keyword evidence="18" id="KW-1185">Reference proteome</keyword>
<evidence type="ECO:0000256" key="13">
    <source>
        <dbReference type="ARBA" id="ARBA00022993"/>
    </source>
</evidence>
<comment type="cofactor">
    <cofactor evidence="2">
        <name>K(+)</name>
        <dbReference type="ChEBI" id="CHEBI:29103"/>
    </cofactor>
</comment>
<evidence type="ECO:0000256" key="4">
    <source>
        <dbReference type="ARBA" id="ARBA00005225"/>
    </source>
</evidence>
<dbReference type="EMBL" id="FOHK01000024">
    <property type="protein sequence ID" value="SET92041.1"/>
    <property type="molecule type" value="Genomic_DNA"/>
</dbReference>
<proteinExistence type="inferred from homology"/>
<comment type="subcellular location">
    <subcellularLocation>
        <location evidence="3 16">Cytoplasm</location>
    </subcellularLocation>
</comment>
<feature type="active site" description="Proton acceptor" evidence="16">
    <location>
        <position position="102"/>
    </location>
</feature>
<evidence type="ECO:0000256" key="3">
    <source>
        <dbReference type="ARBA" id="ARBA00004496"/>
    </source>
</evidence>
<dbReference type="PANTHER" id="PTHR34265">
    <property type="entry name" value="TYPE III PANTOTHENATE KINASE"/>
    <property type="match status" value="1"/>
</dbReference>
<keyword evidence="13 16" id="KW-0173">Coenzyme A biosynthesis</keyword>
<evidence type="ECO:0000256" key="12">
    <source>
        <dbReference type="ARBA" id="ARBA00022958"/>
    </source>
</evidence>
<dbReference type="STRING" id="349064.SAMN05660429_03061"/>
<dbReference type="AlphaFoldDB" id="A0A1I0I8D8"/>
<feature type="binding site" evidence="16">
    <location>
        <position position="178"/>
    </location>
    <ligand>
        <name>substrate</name>
    </ligand>
</feature>
<dbReference type="EC" id="2.7.1.33" evidence="6 16"/>
<keyword evidence="7 16" id="KW-0963">Cytoplasm</keyword>
<dbReference type="Pfam" id="PF03309">
    <property type="entry name" value="Pan_kinase"/>
    <property type="match status" value="1"/>
</dbReference>
<feature type="binding site" evidence="16">
    <location>
        <position position="123"/>
    </location>
    <ligand>
        <name>K(+)</name>
        <dbReference type="ChEBI" id="CHEBI:29103"/>
    </ligand>
</feature>
<evidence type="ECO:0000256" key="16">
    <source>
        <dbReference type="HAMAP-Rule" id="MF_01274"/>
    </source>
</evidence>
<evidence type="ECO:0000256" key="15">
    <source>
        <dbReference type="ARBA" id="ARBA00040883"/>
    </source>
</evidence>
<dbReference type="OrthoDB" id="9781305at2"/>
<sequence>MIALIDVGNTYFKYVLVDADTKPSFDVGYTAVKHNDVNEQLLSTILKDATTVVYASVSNKVLLSTVTTYCQQNSIACIHVETSAEALGVKNAYTDFSKLGVDRWLALIAAKHYFPDQSCMIVDAGTATTIDIINSQGVHLGGWILPGLDTMVNALLQHTDKIEAEIEYPQQVAFGQNTQGCVNNGVVAATLGGIEKAYQKLDNQDTKLVITGGYGELLSSQLTIDSILEPMLVFKGLYQFKD</sequence>
<keyword evidence="11 16" id="KW-0067">ATP-binding</keyword>
<evidence type="ECO:0000256" key="9">
    <source>
        <dbReference type="ARBA" id="ARBA00022741"/>
    </source>
</evidence>
<evidence type="ECO:0000256" key="2">
    <source>
        <dbReference type="ARBA" id="ARBA00001958"/>
    </source>
</evidence>
<accession>A0A1I0I8D8</accession>
<dbReference type="InterPro" id="IPR043129">
    <property type="entry name" value="ATPase_NBD"/>
</dbReference>
<feature type="binding site" evidence="16">
    <location>
        <begin position="6"/>
        <end position="13"/>
    </location>
    <ligand>
        <name>ATP</name>
        <dbReference type="ChEBI" id="CHEBI:30616"/>
    </ligand>
</feature>
<dbReference type="Gene3D" id="3.30.420.40">
    <property type="match status" value="2"/>
</dbReference>